<accession>A0A067T8W9</accession>
<evidence type="ECO:0000313" key="2">
    <source>
        <dbReference type="Proteomes" id="UP000027222"/>
    </source>
</evidence>
<protein>
    <submittedName>
        <fullName evidence="1">Uncharacterized protein</fullName>
    </submittedName>
</protein>
<organism evidence="1 2">
    <name type="scientific">Galerina marginata (strain CBS 339.88)</name>
    <dbReference type="NCBI Taxonomy" id="685588"/>
    <lineage>
        <taxon>Eukaryota</taxon>
        <taxon>Fungi</taxon>
        <taxon>Dikarya</taxon>
        <taxon>Basidiomycota</taxon>
        <taxon>Agaricomycotina</taxon>
        <taxon>Agaricomycetes</taxon>
        <taxon>Agaricomycetidae</taxon>
        <taxon>Agaricales</taxon>
        <taxon>Agaricineae</taxon>
        <taxon>Strophariaceae</taxon>
        <taxon>Galerina</taxon>
    </lineage>
</organism>
<evidence type="ECO:0000313" key="1">
    <source>
        <dbReference type="EMBL" id="KDR79650.1"/>
    </source>
</evidence>
<gene>
    <name evidence="1" type="ORF">GALMADRAFT_1246753</name>
</gene>
<reference evidence="2" key="1">
    <citation type="journal article" date="2014" name="Proc. Natl. Acad. Sci. U.S.A.">
        <title>Extensive sampling of basidiomycete genomes demonstrates inadequacy of the white-rot/brown-rot paradigm for wood decay fungi.</title>
        <authorList>
            <person name="Riley R."/>
            <person name="Salamov A.A."/>
            <person name="Brown D.W."/>
            <person name="Nagy L.G."/>
            <person name="Floudas D."/>
            <person name="Held B.W."/>
            <person name="Levasseur A."/>
            <person name="Lombard V."/>
            <person name="Morin E."/>
            <person name="Otillar R."/>
            <person name="Lindquist E.A."/>
            <person name="Sun H."/>
            <person name="LaButti K.M."/>
            <person name="Schmutz J."/>
            <person name="Jabbour D."/>
            <person name="Luo H."/>
            <person name="Baker S.E."/>
            <person name="Pisabarro A.G."/>
            <person name="Walton J.D."/>
            <person name="Blanchette R.A."/>
            <person name="Henrissat B."/>
            <person name="Martin F."/>
            <person name="Cullen D."/>
            <person name="Hibbett D.S."/>
            <person name="Grigoriev I.V."/>
        </authorList>
    </citation>
    <scope>NUCLEOTIDE SEQUENCE [LARGE SCALE GENOMIC DNA]</scope>
    <source>
        <strain evidence="2">CBS 339.88</strain>
    </source>
</reference>
<dbReference type="AlphaFoldDB" id="A0A067T8W9"/>
<sequence>MVLELPESIFAPFALSSGTAAATAADRCLRLQATGLTAARSLPRLGPSRSVAVQHSTLSFSPYYLISGANSAWLTFPAADNSVRSDSGLMVLASLPADVRSASVPLLLLLPLFGGSPSACQGERLMMMELELESGGLE</sequence>
<dbReference type="HOGENOM" id="CLU_1948974_0_0_1"/>
<proteinExistence type="predicted"/>
<name>A0A067T8W9_GALM3</name>
<keyword evidence="2" id="KW-1185">Reference proteome</keyword>
<dbReference type="EMBL" id="KL142373">
    <property type="protein sequence ID" value="KDR79650.1"/>
    <property type="molecule type" value="Genomic_DNA"/>
</dbReference>
<dbReference type="Proteomes" id="UP000027222">
    <property type="component" value="Unassembled WGS sequence"/>
</dbReference>